<evidence type="ECO:0000256" key="1">
    <source>
        <dbReference type="SAM" id="MobiDB-lite"/>
    </source>
</evidence>
<evidence type="ECO:0000313" key="2">
    <source>
        <dbReference type="EMBL" id="MQL80193.1"/>
    </source>
</evidence>
<name>A0A843UGA5_COLES</name>
<dbReference type="EMBL" id="NMUH01000494">
    <property type="protein sequence ID" value="MQL80193.1"/>
    <property type="molecule type" value="Genomic_DNA"/>
</dbReference>
<feature type="compositionally biased region" description="Basic and acidic residues" evidence="1">
    <location>
        <begin position="34"/>
        <end position="47"/>
    </location>
</feature>
<gene>
    <name evidence="2" type="ORF">Taro_012645</name>
</gene>
<proteinExistence type="predicted"/>
<accession>A0A843UGA5</accession>
<protein>
    <submittedName>
        <fullName evidence="2">Uncharacterized protein</fullName>
    </submittedName>
</protein>
<sequence length="142" mass="15765">MHRQGKRGRHQESQKNLVVSPFAMGSQVPPIRDPTIEAHQVERAKRDDDEDDDLQGRPGGIQGVFPFVLKEDLRALGDAVLAASTVQTCVEFPPAFICCVTWLVTVLTVTFRCSVWDNIFGFPFLAGSLRDVEGTVPNCTYM</sequence>
<dbReference type="Proteomes" id="UP000652761">
    <property type="component" value="Unassembled WGS sequence"/>
</dbReference>
<evidence type="ECO:0000313" key="3">
    <source>
        <dbReference type="Proteomes" id="UP000652761"/>
    </source>
</evidence>
<dbReference type="AlphaFoldDB" id="A0A843UGA5"/>
<keyword evidence="3" id="KW-1185">Reference proteome</keyword>
<feature type="region of interest" description="Disordered" evidence="1">
    <location>
        <begin position="1"/>
        <end position="59"/>
    </location>
</feature>
<organism evidence="2 3">
    <name type="scientific">Colocasia esculenta</name>
    <name type="common">Wild taro</name>
    <name type="synonym">Arum esculentum</name>
    <dbReference type="NCBI Taxonomy" id="4460"/>
    <lineage>
        <taxon>Eukaryota</taxon>
        <taxon>Viridiplantae</taxon>
        <taxon>Streptophyta</taxon>
        <taxon>Embryophyta</taxon>
        <taxon>Tracheophyta</taxon>
        <taxon>Spermatophyta</taxon>
        <taxon>Magnoliopsida</taxon>
        <taxon>Liliopsida</taxon>
        <taxon>Araceae</taxon>
        <taxon>Aroideae</taxon>
        <taxon>Colocasieae</taxon>
        <taxon>Colocasia</taxon>
    </lineage>
</organism>
<comment type="caution">
    <text evidence="2">The sequence shown here is derived from an EMBL/GenBank/DDBJ whole genome shotgun (WGS) entry which is preliminary data.</text>
</comment>
<reference evidence="2" key="1">
    <citation type="submission" date="2017-07" db="EMBL/GenBank/DDBJ databases">
        <title>Taro Niue Genome Assembly and Annotation.</title>
        <authorList>
            <person name="Atibalentja N."/>
            <person name="Keating K."/>
            <person name="Fields C.J."/>
        </authorList>
    </citation>
    <scope>NUCLEOTIDE SEQUENCE</scope>
    <source>
        <strain evidence="2">Niue_2</strain>
        <tissue evidence="2">Leaf</tissue>
    </source>
</reference>